<proteinExistence type="predicted"/>
<evidence type="ECO:0000259" key="1">
    <source>
        <dbReference type="PROSITE" id="PS51186"/>
    </source>
</evidence>
<gene>
    <name evidence="2" type="ORF">CC78DRAFT_509673</name>
</gene>
<evidence type="ECO:0000313" key="2">
    <source>
        <dbReference type="EMBL" id="KAF2268990.1"/>
    </source>
</evidence>
<dbReference type="InterPro" id="IPR000182">
    <property type="entry name" value="GNAT_dom"/>
</dbReference>
<dbReference type="PANTHER" id="PTHR43441">
    <property type="entry name" value="RIBOSOMAL-PROTEIN-SERINE ACETYLTRANSFERASE"/>
    <property type="match status" value="1"/>
</dbReference>
<dbReference type="GO" id="GO:1990189">
    <property type="term" value="F:protein N-terminal-serine acetyltransferase activity"/>
    <property type="evidence" value="ECO:0007669"/>
    <property type="project" value="TreeGrafter"/>
</dbReference>
<dbReference type="InterPro" id="IPR051908">
    <property type="entry name" value="Ribosomal_N-acetyltransferase"/>
</dbReference>
<accession>A0A9P4TPQ3</accession>
<dbReference type="OrthoDB" id="41238at2759"/>
<keyword evidence="3" id="KW-1185">Reference proteome</keyword>
<dbReference type="PANTHER" id="PTHR43441:SF2">
    <property type="entry name" value="FAMILY ACETYLTRANSFERASE, PUTATIVE (AFU_ORTHOLOGUE AFUA_7G00850)-RELATED"/>
    <property type="match status" value="1"/>
</dbReference>
<dbReference type="EMBL" id="ML986584">
    <property type="protein sequence ID" value="KAF2268990.1"/>
    <property type="molecule type" value="Genomic_DNA"/>
</dbReference>
<dbReference type="PROSITE" id="PS51186">
    <property type="entry name" value="GNAT"/>
    <property type="match status" value="1"/>
</dbReference>
<protein>
    <submittedName>
        <fullName evidence="2">Acetyltransferase</fullName>
    </submittedName>
</protein>
<sequence length="239" mass="26501">MVVEYYKSNFCFPVRKLETDRLKLIAFKAEIHAQLAYDPDHSAYAHVYHGPFTSADDFVEKYIRALDEDEHAFAFAIIDKTKPSATAEDPDGALAGMITLTEGNVEARAAEITVRTLPQHQGSGVATGATRALLEYLFAAPHDGGLGLLRVEWHSSTANPASVAIARKLGFEVMGMIRYESCFKNAKARGKVGNGRPLPSWCEPGDEFRDLVMYVMYWDSWSRKGRGISSEVGTRDNSF</sequence>
<comment type="caution">
    <text evidence="2">The sequence shown here is derived from an EMBL/GenBank/DDBJ whole genome shotgun (WGS) entry which is preliminary data.</text>
</comment>
<organism evidence="2 3">
    <name type="scientific">Lojkania enalia</name>
    <dbReference type="NCBI Taxonomy" id="147567"/>
    <lineage>
        <taxon>Eukaryota</taxon>
        <taxon>Fungi</taxon>
        <taxon>Dikarya</taxon>
        <taxon>Ascomycota</taxon>
        <taxon>Pezizomycotina</taxon>
        <taxon>Dothideomycetes</taxon>
        <taxon>Pleosporomycetidae</taxon>
        <taxon>Pleosporales</taxon>
        <taxon>Pleosporales incertae sedis</taxon>
        <taxon>Lojkania</taxon>
    </lineage>
</organism>
<dbReference type="GO" id="GO:0005737">
    <property type="term" value="C:cytoplasm"/>
    <property type="evidence" value="ECO:0007669"/>
    <property type="project" value="TreeGrafter"/>
</dbReference>
<evidence type="ECO:0000313" key="3">
    <source>
        <dbReference type="Proteomes" id="UP000800093"/>
    </source>
</evidence>
<dbReference type="CDD" id="cd04301">
    <property type="entry name" value="NAT_SF"/>
    <property type="match status" value="1"/>
</dbReference>
<dbReference type="SUPFAM" id="SSF55729">
    <property type="entry name" value="Acyl-CoA N-acyltransferases (Nat)"/>
    <property type="match status" value="1"/>
</dbReference>
<dbReference type="AlphaFoldDB" id="A0A9P4TPQ3"/>
<dbReference type="Pfam" id="PF13302">
    <property type="entry name" value="Acetyltransf_3"/>
    <property type="match status" value="1"/>
</dbReference>
<feature type="domain" description="N-acetyltransferase" evidence="1">
    <location>
        <begin position="45"/>
        <end position="199"/>
    </location>
</feature>
<dbReference type="Proteomes" id="UP000800093">
    <property type="component" value="Unassembled WGS sequence"/>
</dbReference>
<reference evidence="3" key="1">
    <citation type="journal article" date="2020" name="Stud. Mycol.">
        <title>101 Dothideomycetes genomes: A test case for predicting lifestyles and emergence of pathogens.</title>
        <authorList>
            <person name="Haridas S."/>
            <person name="Albert R."/>
            <person name="Binder M."/>
            <person name="Bloem J."/>
            <person name="LaButti K."/>
            <person name="Salamov A."/>
            <person name="Andreopoulos B."/>
            <person name="Baker S."/>
            <person name="Barry K."/>
            <person name="Bills G."/>
            <person name="Bluhm B."/>
            <person name="Cannon C."/>
            <person name="Castanera R."/>
            <person name="Culley D."/>
            <person name="Daum C."/>
            <person name="Ezra D."/>
            <person name="Gonzalez J."/>
            <person name="Henrissat B."/>
            <person name="Kuo A."/>
            <person name="Liang C."/>
            <person name="Lipzen A."/>
            <person name="Lutzoni F."/>
            <person name="Magnuson J."/>
            <person name="Mondo S."/>
            <person name="Nolan M."/>
            <person name="Ohm R."/>
            <person name="Pangilinan J."/>
            <person name="Park H.-J."/>
            <person name="Ramirez L."/>
            <person name="Alfaro M."/>
            <person name="Sun H."/>
            <person name="Tritt A."/>
            <person name="Yoshinaga Y."/>
            <person name="Zwiers L.-H."/>
            <person name="Turgeon B."/>
            <person name="Goodwin S."/>
            <person name="Spatafora J."/>
            <person name="Crous P."/>
            <person name="Grigoriev I."/>
        </authorList>
    </citation>
    <scope>NUCLEOTIDE SEQUENCE [LARGE SCALE GENOMIC DNA]</scope>
    <source>
        <strain evidence="3">CBS 304.66</strain>
    </source>
</reference>
<dbReference type="GO" id="GO:0008999">
    <property type="term" value="F:protein-N-terminal-alanine acetyltransferase activity"/>
    <property type="evidence" value="ECO:0007669"/>
    <property type="project" value="TreeGrafter"/>
</dbReference>
<dbReference type="InterPro" id="IPR016181">
    <property type="entry name" value="Acyl_CoA_acyltransferase"/>
</dbReference>
<dbReference type="Gene3D" id="3.40.630.30">
    <property type="match status" value="1"/>
</dbReference>
<name>A0A9P4TPQ3_9PLEO</name>